<reference evidence="2" key="1">
    <citation type="submission" date="2020-10" db="EMBL/GenBank/DDBJ databases">
        <authorList>
            <person name="Han B."/>
            <person name="Lu T."/>
            <person name="Zhao Q."/>
            <person name="Huang X."/>
            <person name="Zhao Y."/>
        </authorList>
    </citation>
    <scope>NUCLEOTIDE SEQUENCE</scope>
</reference>
<dbReference type="EMBL" id="CAJGYO010000009">
    <property type="protein sequence ID" value="CAD6254077.1"/>
    <property type="molecule type" value="Genomic_DNA"/>
</dbReference>
<dbReference type="AlphaFoldDB" id="A0A811QA03"/>
<evidence type="ECO:0000256" key="1">
    <source>
        <dbReference type="SAM" id="Phobius"/>
    </source>
</evidence>
<protein>
    <submittedName>
        <fullName evidence="2">Uncharacterized protein</fullName>
    </submittedName>
</protein>
<keyword evidence="1" id="KW-1133">Transmembrane helix</keyword>
<sequence length="119" mass="13073">MAVWHAGHGTAISVTAMAPFSVILGNIMAVKFPLSPPPKCAVKIIFLGILIPNYSSSPLYVWFLKIMFLVAGSDGLEQHWALGGTGDDNNGVGQDSYGIWIAYWDYMKFSWKILLVLKP</sequence>
<keyword evidence="3" id="KW-1185">Reference proteome</keyword>
<feature type="transmembrane region" description="Helical" evidence="1">
    <location>
        <begin position="12"/>
        <end position="32"/>
    </location>
</feature>
<evidence type="ECO:0000313" key="2">
    <source>
        <dbReference type="EMBL" id="CAD6254077.1"/>
    </source>
</evidence>
<feature type="transmembrane region" description="Helical" evidence="1">
    <location>
        <begin position="44"/>
        <end position="63"/>
    </location>
</feature>
<gene>
    <name evidence="2" type="ORF">NCGR_LOCUS37686</name>
</gene>
<name>A0A811QA03_9POAL</name>
<keyword evidence="1" id="KW-0472">Membrane</keyword>
<keyword evidence="1" id="KW-0812">Transmembrane</keyword>
<accession>A0A811QA03</accession>
<evidence type="ECO:0000313" key="3">
    <source>
        <dbReference type="Proteomes" id="UP000604825"/>
    </source>
</evidence>
<comment type="caution">
    <text evidence="2">The sequence shown here is derived from an EMBL/GenBank/DDBJ whole genome shotgun (WGS) entry which is preliminary data.</text>
</comment>
<proteinExistence type="predicted"/>
<organism evidence="2 3">
    <name type="scientific">Miscanthus lutarioriparius</name>
    <dbReference type="NCBI Taxonomy" id="422564"/>
    <lineage>
        <taxon>Eukaryota</taxon>
        <taxon>Viridiplantae</taxon>
        <taxon>Streptophyta</taxon>
        <taxon>Embryophyta</taxon>
        <taxon>Tracheophyta</taxon>
        <taxon>Spermatophyta</taxon>
        <taxon>Magnoliopsida</taxon>
        <taxon>Liliopsida</taxon>
        <taxon>Poales</taxon>
        <taxon>Poaceae</taxon>
        <taxon>PACMAD clade</taxon>
        <taxon>Panicoideae</taxon>
        <taxon>Andropogonodae</taxon>
        <taxon>Andropogoneae</taxon>
        <taxon>Saccharinae</taxon>
        <taxon>Miscanthus</taxon>
    </lineage>
</organism>
<dbReference type="Proteomes" id="UP000604825">
    <property type="component" value="Unassembled WGS sequence"/>
</dbReference>